<organism evidence="2 3">
    <name type="scientific">Alligator mississippiensis</name>
    <name type="common">American alligator</name>
    <dbReference type="NCBI Taxonomy" id="8496"/>
    <lineage>
        <taxon>Eukaryota</taxon>
        <taxon>Metazoa</taxon>
        <taxon>Chordata</taxon>
        <taxon>Craniata</taxon>
        <taxon>Vertebrata</taxon>
        <taxon>Euteleostomi</taxon>
        <taxon>Archelosauria</taxon>
        <taxon>Archosauria</taxon>
        <taxon>Crocodylia</taxon>
        <taxon>Alligatoridae</taxon>
        <taxon>Alligatorinae</taxon>
        <taxon>Alligator</taxon>
    </lineage>
</organism>
<evidence type="ECO:0000313" key="2">
    <source>
        <dbReference type="EMBL" id="KYO30020.1"/>
    </source>
</evidence>
<keyword evidence="3" id="KW-1185">Reference proteome</keyword>
<accession>A0A151MZT0</accession>
<feature type="region of interest" description="Disordered" evidence="1">
    <location>
        <begin position="1"/>
        <end position="87"/>
    </location>
</feature>
<protein>
    <submittedName>
        <fullName evidence="2">Uncharacterized protein</fullName>
    </submittedName>
</protein>
<evidence type="ECO:0000256" key="1">
    <source>
        <dbReference type="SAM" id="MobiDB-lite"/>
    </source>
</evidence>
<feature type="compositionally biased region" description="Polar residues" evidence="1">
    <location>
        <begin position="1"/>
        <end position="38"/>
    </location>
</feature>
<dbReference type="EMBL" id="AKHW03004374">
    <property type="protein sequence ID" value="KYO30020.1"/>
    <property type="molecule type" value="Genomic_DNA"/>
</dbReference>
<proteinExistence type="predicted"/>
<dbReference type="AlphaFoldDB" id="A0A151MZT0"/>
<gene>
    <name evidence="2" type="ORF">Y1Q_0000176</name>
</gene>
<sequence>MQLQTGASNGSTFQPRQCRQPTPVQYAGTTLTPWSTTGIGRLQAGFPRQEKALTSEPTLQVQPAPPAHKHQSFKHHAMQSCQPGPWGKTTLQELEALL</sequence>
<name>A0A151MZT0_ALLMI</name>
<comment type="caution">
    <text evidence="2">The sequence shown here is derived from an EMBL/GenBank/DDBJ whole genome shotgun (WGS) entry which is preliminary data.</text>
</comment>
<dbReference type="Proteomes" id="UP000050525">
    <property type="component" value="Unassembled WGS sequence"/>
</dbReference>
<feature type="compositionally biased region" description="Basic residues" evidence="1">
    <location>
        <begin position="67"/>
        <end position="77"/>
    </location>
</feature>
<evidence type="ECO:0000313" key="3">
    <source>
        <dbReference type="Proteomes" id="UP000050525"/>
    </source>
</evidence>
<reference evidence="2 3" key="1">
    <citation type="journal article" date="2012" name="Genome Biol.">
        <title>Sequencing three crocodilian genomes to illuminate the evolution of archosaurs and amniotes.</title>
        <authorList>
            <person name="St John J.A."/>
            <person name="Braun E.L."/>
            <person name="Isberg S.R."/>
            <person name="Miles L.G."/>
            <person name="Chong A.Y."/>
            <person name="Gongora J."/>
            <person name="Dalzell P."/>
            <person name="Moran C."/>
            <person name="Bed'hom B."/>
            <person name="Abzhanov A."/>
            <person name="Burgess S.C."/>
            <person name="Cooksey A.M."/>
            <person name="Castoe T.A."/>
            <person name="Crawford N.G."/>
            <person name="Densmore L.D."/>
            <person name="Drew J.C."/>
            <person name="Edwards S.V."/>
            <person name="Faircloth B.C."/>
            <person name="Fujita M.K."/>
            <person name="Greenwold M.J."/>
            <person name="Hoffmann F.G."/>
            <person name="Howard J.M."/>
            <person name="Iguchi T."/>
            <person name="Janes D.E."/>
            <person name="Khan S.Y."/>
            <person name="Kohno S."/>
            <person name="de Koning A.J."/>
            <person name="Lance S.L."/>
            <person name="McCarthy F.M."/>
            <person name="McCormack J.E."/>
            <person name="Merchant M.E."/>
            <person name="Peterson D.G."/>
            <person name="Pollock D.D."/>
            <person name="Pourmand N."/>
            <person name="Raney B.J."/>
            <person name="Roessler K.A."/>
            <person name="Sanford J.R."/>
            <person name="Sawyer R.H."/>
            <person name="Schmidt C.J."/>
            <person name="Triplett E.W."/>
            <person name="Tuberville T.D."/>
            <person name="Venegas-Anaya M."/>
            <person name="Howard J.T."/>
            <person name="Jarvis E.D."/>
            <person name="Guillette L.J.Jr."/>
            <person name="Glenn T.C."/>
            <person name="Green R.E."/>
            <person name="Ray D.A."/>
        </authorList>
    </citation>
    <scope>NUCLEOTIDE SEQUENCE [LARGE SCALE GENOMIC DNA]</scope>
    <source>
        <strain evidence="2">KSC_2009_1</strain>
    </source>
</reference>